<gene>
    <name evidence="6" type="ORF">GNZ12_22520</name>
</gene>
<dbReference type="Gene3D" id="1.20.120.1630">
    <property type="match status" value="1"/>
</dbReference>
<evidence type="ECO:0000256" key="4">
    <source>
        <dbReference type="ARBA" id="ARBA00023136"/>
    </source>
</evidence>
<comment type="caution">
    <text evidence="6">The sequence shown here is derived from an EMBL/GenBank/DDBJ whole genome shotgun (WGS) entry which is preliminary data.</text>
</comment>
<keyword evidence="3 5" id="KW-1133">Transmembrane helix</keyword>
<evidence type="ECO:0000313" key="7">
    <source>
        <dbReference type="Proteomes" id="UP000652198"/>
    </source>
</evidence>
<feature type="transmembrane region" description="Helical" evidence="5">
    <location>
        <begin position="301"/>
        <end position="323"/>
    </location>
</feature>
<dbReference type="InterPro" id="IPR007269">
    <property type="entry name" value="ICMT_MeTrfase"/>
</dbReference>
<keyword evidence="4 5" id="KW-0472">Membrane</keyword>
<sequence>MNSTFDNVAHVEEQRPRSATPFSVGLLGIVVGLLTLWLLRDSTALDGAGRSTAACLAIIATIAVYELFVARVYLRPSAGLTGQAVRPLSVARVGFRLAALASVYTGIGLLYWLLPEYHGTFYKPFWSLIGTLAPYLIVAAPFYFAWMDRRQRETDDAYMAWGRLVFRGQRPANWKPVREMLAGWMVKAFFLPLMITYLSTDADHIGASLVNAMNAPFSLATFRFMYDLSFTMDLMFGTVGYLCTLRILDTHVRSAEPTTLGWLVALVCYQPFWSLISSQYIHYEGSFFWDNWLISVPIVRIIWGAVIIALVFCYALSTIAFGLRFSNLTNRGIITSGPYRFTKHPAYITKNLSFWMVSVPFIEPLGWQRALTHCFALAAVNLLYFMRAKTEERHLMNDPDYRAYAEWIARNGLFARIARAFQ</sequence>
<feature type="transmembrane region" description="Helical" evidence="5">
    <location>
        <begin position="51"/>
        <end position="74"/>
    </location>
</feature>
<evidence type="ECO:0000256" key="3">
    <source>
        <dbReference type="ARBA" id="ARBA00022989"/>
    </source>
</evidence>
<evidence type="ECO:0000313" key="6">
    <source>
        <dbReference type="EMBL" id="NPT44029.1"/>
    </source>
</evidence>
<dbReference type="Pfam" id="PF04140">
    <property type="entry name" value="ICMT"/>
    <property type="match status" value="1"/>
</dbReference>
<dbReference type="Proteomes" id="UP000652198">
    <property type="component" value="Unassembled WGS sequence"/>
</dbReference>
<accession>A0ABX2BTF1</accession>
<protein>
    <recommendedName>
        <fullName evidence="8">Isoprenylcysteine carboxyl methyltransferase (ICMT) family protein</fullName>
    </recommendedName>
</protein>
<feature type="transmembrane region" description="Helical" evidence="5">
    <location>
        <begin position="260"/>
        <end position="281"/>
    </location>
</feature>
<comment type="subcellular location">
    <subcellularLocation>
        <location evidence="1">Membrane</location>
        <topology evidence="1">Multi-pass membrane protein</topology>
    </subcellularLocation>
</comment>
<name>A0ABX2BTF1_9BURK</name>
<feature type="transmembrane region" description="Helical" evidence="5">
    <location>
        <begin position="180"/>
        <end position="199"/>
    </location>
</feature>
<feature type="transmembrane region" description="Helical" evidence="5">
    <location>
        <begin position="228"/>
        <end position="248"/>
    </location>
</feature>
<dbReference type="RefSeq" id="WP_172313809.1">
    <property type="nucleotide sequence ID" value="NZ_WOEY01000089.1"/>
</dbReference>
<feature type="transmembrane region" description="Helical" evidence="5">
    <location>
        <begin position="95"/>
        <end position="113"/>
    </location>
</feature>
<evidence type="ECO:0008006" key="8">
    <source>
        <dbReference type="Google" id="ProtNLM"/>
    </source>
</evidence>
<proteinExistence type="predicted"/>
<keyword evidence="2 5" id="KW-0812">Transmembrane</keyword>
<keyword evidence="7" id="KW-1185">Reference proteome</keyword>
<organism evidence="6 7">
    <name type="scientific">Paraburkholderia solitsugae</name>
    <dbReference type="NCBI Taxonomy" id="2675748"/>
    <lineage>
        <taxon>Bacteria</taxon>
        <taxon>Pseudomonadati</taxon>
        <taxon>Pseudomonadota</taxon>
        <taxon>Betaproteobacteria</taxon>
        <taxon>Burkholderiales</taxon>
        <taxon>Burkholderiaceae</taxon>
        <taxon>Paraburkholderia</taxon>
    </lineage>
</organism>
<reference evidence="6 7" key="1">
    <citation type="submission" date="2019-11" db="EMBL/GenBank/DDBJ databases">
        <title>Metabolism of dissolved organic matter in forest soils.</title>
        <authorList>
            <person name="Cyle K.T."/>
            <person name="Wilhelm R.C."/>
            <person name="Martinez C.E."/>
        </authorList>
    </citation>
    <scope>NUCLEOTIDE SEQUENCE [LARGE SCALE GENOMIC DNA]</scope>
    <source>
        <strain evidence="6 7">1N</strain>
    </source>
</reference>
<dbReference type="EMBL" id="WOEY01000089">
    <property type="protein sequence ID" value="NPT44029.1"/>
    <property type="molecule type" value="Genomic_DNA"/>
</dbReference>
<feature type="transmembrane region" description="Helical" evidence="5">
    <location>
        <begin position="21"/>
        <end position="39"/>
    </location>
</feature>
<evidence type="ECO:0000256" key="2">
    <source>
        <dbReference type="ARBA" id="ARBA00022692"/>
    </source>
</evidence>
<evidence type="ECO:0000256" key="5">
    <source>
        <dbReference type="SAM" id="Phobius"/>
    </source>
</evidence>
<evidence type="ECO:0000256" key="1">
    <source>
        <dbReference type="ARBA" id="ARBA00004141"/>
    </source>
</evidence>
<feature type="transmembrane region" description="Helical" evidence="5">
    <location>
        <begin position="125"/>
        <end position="146"/>
    </location>
</feature>